<evidence type="ECO:0000313" key="10">
    <source>
        <dbReference type="EMBL" id="QCZ92601.1"/>
    </source>
</evidence>
<dbReference type="InterPro" id="IPR036890">
    <property type="entry name" value="HATPase_C_sf"/>
</dbReference>
<accession>A0A5B7YAD4</accession>
<dbReference type="Gene3D" id="3.30.565.10">
    <property type="entry name" value="Histidine kinase-like ATPase, C-terminal domain"/>
    <property type="match status" value="1"/>
</dbReference>
<dbReference type="InterPro" id="IPR000014">
    <property type="entry name" value="PAS"/>
</dbReference>
<dbReference type="Pfam" id="PF00072">
    <property type="entry name" value="Response_reg"/>
    <property type="match status" value="1"/>
</dbReference>
<dbReference type="Gene3D" id="3.30.450.20">
    <property type="entry name" value="PAS domain"/>
    <property type="match status" value="1"/>
</dbReference>
<evidence type="ECO:0000259" key="7">
    <source>
        <dbReference type="PROSITE" id="PS50110"/>
    </source>
</evidence>
<proteinExistence type="predicted"/>
<dbReference type="Pfam" id="PF02518">
    <property type="entry name" value="HATPase_c"/>
    <property type="match status" value="1"/>
</dbReference>
<dbReference type="Gene3D" id="3.40.50.2300">
    <property type="match status" value="1"/>
</dbReference>
<keyword evidence="5" id="KW-0812">Transmembrane</keyword>
<evidence type="ECO:0000256" key="3">
    <source>
        <dbReference type="ARBA" id="ARBA00022553"/>
    </source>
</evidence>
<evidence type="ECO:0000313" key="11">
    <source>
        <dbReference type="Proteomes" id="UP000304912"/>
    </source>
</evidence>
<keyword evidence="11" id="KW-1185">Reference proteome</keyword>
<reference evidence="10 11" key="1">
    <citation type="submission" date="2019-04" db="EMBL/GenBank/DDBJ databases">
        <title>Salinimonas iocasae sp. nov., a halophilic bacterium isolated from the outer tube casing of tubeworms in Okinawa Trough.</title>
        <authorList>
            <person name="Zhang H."/>
            <person name="Wang H."/>
            <person name="Li C."/>
        </authorList>
    </citation>
    <scope>NUCLEOTIDE SEQUENCE [LARGE SCALE GENOMIC DNA]</scope>
    <source>
        <strain evidence="10 11">KX18D6</strain>
    </source>
</reference>
<dbReference type="SUPFAM" id="SSF55785">
    <property type="entry name" value="PYP-like sensor domain (PAS domain)"/>
    <property type="match status" value="1"/>
</dbReference>
<dbReference type="SUPFAM" id="SSF55874">
    <property type="entry name" value="ATPase domain of HSP90 chaperone/DNA topoisomerase II/histidine kinase"/>
    <property type="match status" value="1"/>
</dbReference>
<dbReference type="SMART" id="SM00387">
    <property type="entry name" value="HATPase_c"/>
    <property type="match status" value="1"/>
</dbReference>
<feature type="modified residue" description="4-aspartylphosphate" evidence="4">
    <location>
        <position position="628"/>
    </location>
</feature>
<dbReference type="InterPro" id="IPR035965">
    <property type="entry name" value="PAS-like_dom_sf"/>
</dbReference>
<dbReference type="KEGG" id="salk:FBQ74_03560"/>
<protein>
    <recommendedName>
        <fullName evidence="2">histidine kinase</fullName>
        <ecNumber evidence="2">2.7.13.3</ecNumber>
    </recommendedName>
</protein>
<keyword evidence="5" id="KW-1133">Transmembrane helix</keyword>
<dbReference type="SMART" id="SM00448">
    <property type="entry name" value="REC"/>
    <property type="match status" value="1"/>
</dbReference>
<dbReference type="PANTHER" id="PTHR43065">
    <property type="entry name" value="SENSOR HISTIDINE KINASE"/>
    <property type="match status" value="1"/>
</dbReference>
<dbReference type="PRINTS" id="PR00344">
    <property type="entry name" value="BCTRLSENSOR"/>
</dbReference>
<evidence type="ECO:0000256" key="4">
    <source>
        <dbReference type="PROSITE-ProRule" id="PRU00169"/>
    </source>
</evidence>
<dbReference type="RefSeq" id="WP_139755353.1">
    <property type="nucleotide sequence ID" value="NZ_CP039852.1"/>
</dbReference>
<dbReference type="PROSITE" id="PS50110">
    <property type="entry name" value="RESPONSE_REGULATORY"/>
    <property type="match status" value="1"/>
</dbReference>
<dbReference type="SMART" id="SM00091">
    <property type="entry name" value="PAS"/>
    <property type="match status" value="1"/>
</dbReference>
<dbReference type="PROSITE" id="PS50109">
    <property type="entry name" value="HIS_KIN"/>
    <property type="match status" value="1"/>
</dbReference>
<dbReference type="EC" id="2.7.13.3" evidence="2"/>
<dbReference type="PROSITE" id="PS50113">
    <property type="entry name" value="PAC"/>
    <property type="match status" value="1"/>
</dbReference>
<dbReference type="SUPFAM" id="SSF47384">
    <property type="entry name" value="Homodimeric domain of signal transducing histidine kinase"/>
    <property type="match status" value="1"/>
</dbReference>
<feature type="domain" description="Response regulatory" evidence="7">
    <location>
        <begin position="578"/>
        <end position="690"/>
    </location>
</feature>
<dbReference type="GO" id="GO:0000155">
    <property type="term" value="F:phosphorelay sensor kinase activity"/>
    <property type="evidence" value="ECO:0007669"/>
    <property type="project" value="InterPro"/>
</dbReference>
<dbReference type="Pfam" id="PF08447">
    <property type="entry name" value="PAS_3"/>
    <property type="match status" value="1"/>
</dbReference>
<evidence type="ECO:0000259" key="9">
    <source>
        <dbReference type="PROSITE" id="PS50113"/>
    </source>
</evidence>
<dbReference type="InterPro" id="IPR003594">
    <property type="entry name" value="HATPase_dom"/>
</dbReference>
<dbReference type="Gene3D" id="1.10.287.130">
    <property type="match status" value="1"/>
</dbReference>
<dbReference type="InterPro" id="IPR011006">
    <property type="entry name" value="CheY-like_superfamily"/>
</dbReference>
<feature type="domain" description="PAC" evidence="9">
    <location>
        <begin position="273"/>
        <end position="330"/>
    </location>
</feature>
<dbReference type="CDD" id="cd00082">
    <property type="entry name" value="HisKA"/>
    <property type="match status" value="1"/>
</dbReference>
<comment type="catalytic activity">
    <reaction evidence="1">
        <text>ATP + protein L-histidine = ADP + protein N-phospho-L-histidine.</text>
        <dbReference type="EC" id="2.7.13.3"/>
    </reaction>
</comment>
<feature type="transmembrane region" description="Helical" evidence="5">
    <location>
        <begin position="12"/>
        <end position="33"/>
    </location>
</feature>
<dbReference type="InterPro" id="IPR001789">
    <property type="entry name" value="Sig_transdc_resp-reg_receiver"/>
</dbReference>
<gene>
    <name evidence="10" type="ORF">FBQ74_03560</name>
</gene>
<keyword evidence="5" id="KW-0472">Membrane</keyword>
<sequence>MMLTLRYLRDQSRWILFIVPAMLIITIATAVVFHIREKEIDYRVNMVYAIEQAESDFTNGLMHFALSGEADSPWQRRVGMALITQSLSEYQTIAYQLNSKSSSEDMLKNVEEMSLKLNTLVDSGSKVDAELREEIYQISSQADRIERQLAESLEERRIQQRHWFMVIIVLSSLLLALLGLALLRSERYRFALNSSLQLSEQRFLRLLQNTDDVFWLEAFDSEKVLYVSQAFRKMVGRDAKVVMNHKSAWRKLVHPDDLTKIEHARRQAHHSPRDIECRIIRPDGQIRWIEGRIFPIWKEQNEESGRKPDFMASISRDVTEKRILDHRLFQAQKMESLGQLTGGVAHDFNNLLTVILINTRHLIGRLQDAPDLARMMTLIMRAAERGARLNQRLLAFASKQQLQPEVILVEDLIEESVEMLERTLGEKYRLVFNRPASPLWVKVDPGQLQNALVNLCLNSRDAMPDGGKITIRLEQSCHESLFGIQGDKAHISVKDDGEGIAQEVLDRVLEPFFTTKTCDKGTGLGLSMVFGFVRQSGGNMHINSMVGKGTTVHMVLPTCGSQRARLPAKPLQPTGGATILLVEDDELVRESTTSVLQKEGYRVIQAETAEDALEVLNVKQDIDLVLTDIVMPGALSGFELAERVQTTHPALRILVTSGFMGYQSNSPEGWYFLQKPFSSQSLLAHVQGALTSARSATNNDMR</sequence>
<dbReference type="OrthoDB" id="9772100at2"/>
<evidence type="ECO:0000256" key="2">
    <source>
        <dbReference type="ARBA" id="ARBA00012438"/>
    </source>
</evidence>
<dbReference type="AlphaFoldDB" id="A0A5B7YAD4"/>
<dbReference type="PANTHER" id="PTHR43065:SF42">
    <property type="entry name" value="TWO-COMPONENT SENSOR PPRA"/>
    <property type="match status" value="1"/>
</dbReference>
<dbReference type="CDD" id="cd00130">
    <property type="entry name" value="PAS"/>
    <property type="match status" value="1"/>
</dbReference>
<name>A0A5B7YAD4_9ALTE</name>
<dbReference type="Proteomes" id="UP000304912">
    <property type="component" value="Chromosome"/>
</dbReference>
<organism evidence="10 11">
    <name type="scientific">Salinimonas iocasae</name>
    <dbReference type="NCBI Taxonomy" id="2572577"/>
    <lineage>
        <taxon>Bacteria</taxon>
        <taxon>Pseudomonadati</taxon>
        <taxon>Pseudomonadota</taxon>
        <taxon>Gammaproteobacteria</taxon>
        <taxon>Alteromonadales</taxon>
        <taxon>Alteromonadaceae</taxon>
        <taxon>Alteromonas/Salinimonas group</taxon>
        <taxon>Salinimonas</taxon>
    </lineage>
</organism>
<dbReference type="PROSITE" id="PS50112">
    <property type="entry name" value="PAS"/>
    <property type="match status" value="1"/>
</dbReference>
<feature type="domain" description="PAS" evidence="8">
    <location>
        <begin position="199"/>
        <end position="272"/>
    </location>
</feature>
<evidence type="ECO:0000259" key="8">
    <source>
        <dbReference type="PROSITE" id="PS50112"/>
    </source>
</evidence>
<feature type="transmembrane region" description="Helical" evidence="5">
    <location>
        <begin position="163"/>
        <end position="183"/>
    </location>
</feature>
<dbReference type="InterPro" id="IPR005467">
    <property type="entry name" value="His_kinase_dom"/>
</dbReference>
<evidence type="ECO:0000259" key="6">
    <source>
        <dbReference type="PROSITE" id="PS50109"/>
    </source>
</evidence>
<dbReference type="InterPro" id="IPR000700">
    <property type="entry name" value="PAS-assoc_C"/>
</dbReference>
<feature type="domain" description="Histidine kinase" evidence="6">
    <location>
        <begin position="343"/>
        <end position="560"/>
    </location>
</feature>
<dbReference type="SUPFAM" id="SSF52172">
    <property type="entry name" value="CheY-like"/>
    <property type="match status" value="1"/>
</dbReference>
<dbReference type="InterPro" id="IPR013655">
    <property type="entry name" value="PAS_fold_3"/>
</dbReference>
<dbReference type="InterPro" id="IPR036097">
    <property type="entry name" value="HisK_dim/P_sf"/>
</dbReference>
<dbReference type="InterPro" id="IPR004358">
    <property type="entry name" value="Sig_transdc_His_kin-like_C"/>
</dbReference>
<dbReference type="InterPro" id="IPR003661">
    <property type="entry name" value="HisK_dim/P_dom"/>
</dbReference>
<keyword evidence="3 4" id="KW-0597">Phosphoprotein</keyword>
<dbReference type="SMART" id="SM00388">
    <property type="entry name" value="HisKA"/>
    <property type="match status" value="1"/>
</dbReference>
<evidence type="ECO:0000256" key="1">
    <source>
        <dbReference type="ARBA" id="ARBA00000085"/>
    </source>
</evidence>
<dbReference type="EMBL" id="CP039852">
    <property type="protein sequence ID" value="QCZ92601.1"/>
    <property type="molecule type" value="Genomic_DNA"/>
</dbReference>
<dbReference type="NCBIfam" id="TIGR00229">
    <property type="entry name" value="sensory_box"/>
    <property type="match status" value="1"/>
</dbReference>
<evidence type="ECO:0000256" key="5">
    <source>
        <dbReference type="SAM" id="Phobius"/>
    </source>
</evidence>